<dbReference type="FunFam" id="3.40.50.300:FF:000127">
    <property type="entry name" value="Ribose import ATP-binding protein RbsA"/>
    <property type="match status" value="1"/>
</dbReference>
<evidence type="ECO:0000256" key="10">
    <source>
        <dbReference type="ARBA" id="ARBA00023136"/>
    </source>
</evidence>
<dbReference type="InterPro" id="IPR003439">
    <property type="entry name" value="ABC_transporter-like_ATP-bd"/>
</dbReference>
<evidence type="ECO:0000256" key="4">
    <source>
        <dbReference type="ARBA" id="ARBA00022519"/>
    </source>
</evidence>
<name>A0AAV3KE31_9GAMM</name>
<dbReference type="PROSITE" id="PS00211">
    <property type="entry name" value="ABC_TRANSPORTER_1"/>
    <property type="match status" value="1"/>
</dbReference>
<dbReference type="GO" id="GO:0005886">
    <property type="term" value="C:plasma membrane"/>
    <property type="evidence" value="ECO:0007669"/>
    <property type="project" value="UniProtKB-SubCell"/>
</dbReference>
<reference evidence="13" key="1">
    <citation type="journal article" date="2013" name="Diversity">
        <title>Genome Sequence of Dickeya solani, a New soft Rot Pathogen of Potato, Suggests its Emergence May Be Related to a Novel Combination of Non-Ribosomal Peptide/Polyketide Synthetase Clusters.</title>
        <authorList>
            <person name="Garlant L."/>
            <person name="Koskinen P."/>
            <person name="Rouhiainen L."/>
            <person name="Laine P."/>
            <person name="Paulin L."/>
            <person name="Auvinen P."/>
            <person name="Holm L."/>
            <person name="Pirhonen M."/>
        </authorList>
    </citation>
    <scope>NUCLEOTIDE SEQUENCE [LARGE SCALE GENOMIC DNA]</scope>
    <source>
        <strain evidence="13">D s0432-1</strain>
    </source>
</reference>
<gene>
    <name evidence="12" type="ORF">A544_2098</name>
</gene>
<evidence type="ECO:0000256" key="8">
    <source>
        <dbReference type="ARBA" id="ARBA00022840"/>
    </source>
</evidence>
<dbReference type="SUPFAM" id="SSF52540">
    <property type="entry name" value="P-loop containing nucleoside triphosphate hydrolases"/>
    <property type="match status" value="2"/>
</dbReference>
<accession>A0AAV3KE31</accession>
<dbReference type="Pfam" id="PF00005">
    <property type="entry name" value="ABC_tran"/>
    <property type="match status" value="2"/>
</dbReference>
<evidence type="ECO:0000313" key="12">
    <source>
        <dbReference type="EMBL" id="ERO58917.1"/>
    </source>
</evidence>
<sequence length="537" mass="59028">MTLVHSHLSRRGWTLAAPSYMTAQTIEDAEMTVQSPYLSFRGIGKVFPGVKALDDISFDCHAGQIHALMGENGAGKSTLLKILSGNYSPSQGEIHIKGQPVRFANTMDALNAGVAIIYQELHLVPEMTVAENIYLGQLPHKGGLVNRSLLRYESRLQLEHLGLDIDPDTPLKYLSIGQWQMVEIAKALARNAKIIAFDEPTSSLSAREIEQLFRVIRELRSEGRVILYVSHRMEEIFTLSDAITVFKDGRYVKTFADMQQVDHEQLVQAMVGRNLGDIYGYQPRPHGDPRLELQAVKAVGVKSPISLSVRSGEIVGLFGLVGAGRSELMKALFGATGITSGEVRLDGQALHARSPGDAIRHGLMLCPEDRKADGIIPVHSVRDNINISARRKHIKSGFIINDAWEEENADRHIQALNIKTPSPAQLIMNLSGGNQQKAILGRWLSEEMKVIMLDEPTRGIDVGAKHEIYHVIYELARQGIAVLFASSDLPEVLGLADRIVVMREGAISGELLHDEASEQKVLSLAMLKTTATEPAVA</sequence>
<comment type="caution">
    <text evidence="12">The sequence shown here is derived from an EMBL/GenBank/DDBJ whole genome shotgun (WGS) entry which is preliminary data.</text>
</comment>
<evidence type="ECO:0000256" key="2">
    <source>
        <dbReference type="ARBA" id="ARBA00022448"/>
    </source>
</evidence>
<evidence type="ECO:0000256" key="7">
    <source>
        <dbReference type="ARBA" id="ARBA00022741"/>
    </source>
</evidence>
<keyword evidence="3" id="KW-1003">Cell membrane</keyword>
<keyword evidence="10" id="KW-0472">Membrane</keyword>
<dbReference type="SMART" id="SM00382">
    <property type="entry name" value="AAA"/>
    <property type="match status" value="2"/>
</dbReference>
<evidence type="ECO:0000256" key="3">
    <source>
        <dbReference type="ARBA" id="ARBA00022475"/>
    </source>
</evidence>
<keyword evidence="4" id="KW-0997">Cell inner membrane</keyword>
<dbReference type="InterPro" id="IPR003593">
    <property type="entry name" value="AAA+_ATPase"/>
</dbReference>
<dbReference type="CDD" id="cd03215">
    <property type="entry name" value="ABC_Carb_Monos_II"/>
    <property type="match status" value="1"/>
</dbReference>
<comment type="subcellular location">
    <subcellularLocation>
        <location evidence="1">Cell inner membrane</location>
        <topology evidence="1">Peripheral membrane protein</topology>
    </subcellularLocation>
</comment>
<dbReference type="InterPro" id="IPR017871">
    <property type="entry name" value="ABC_transporter-like_CS"/>
</dbReference>
<protein>
    <submittedName>
        <fullName evidence="12">Arabinose import ATP-binding protein AraG</fullName>
    </submittedName>
</protein>
<feature type="domain" description="ABC transporter" evidence="11">
    <location>
        <begin position="38"/>
        <end position="273"/>
    </location>
</feature>
<evidence type="ECO:0000259" key="11">
    <source>
        <dbReference type="PROSITE" id="PS50893"/>
    </source>
</evidence>
<dbReference type="Gene3D" id="3.40.50.300">
    <property type="entry name" value="P-loop containing nucleotide triphosphate hydrolases"/>
    <property type="match status" value="2"/>
</dbReference>
<dbReference type="GO" id="GO:0016887">
    <property type="term" value="F:ATP hydrolysis activity"/>
    <property type="evidence" value="ECO:0007669"/>
    <property type="project" value="InterPro"/>
</dbReference>
<keyword evidence="5" id="KW-0762">Sugar transport</keyword>
<dbReference type="InterPro" id="IPR050107">
    <property type="entry name" value="ABC_carbohydrate_import_ATPase"/>
</dbReference>
<dbReference type="PANTHER" id="PTHR43790:SF6">
    <property type="entry name" value="ARABINOSE IMPORT ATP-BINDING PROTEIN ARAG"/>
    <property type="match status" value="1"/>
</dbReference>
<dbReference type="InterPro" id="IPR027417">
    <property type="entry name" value="P-loop_NTPase"/>
</dbReference>
<keyword evidence="7" id="KW-0547">Nucleotide-binding</keyword>
<feature type="domain" description="ABC transporter" evidence="11">
    <location>
        <begin position="273"/>
        <end position="529"/>
    </location>
</feature>
<keyword evidence="8 12" id="KW-0067">ATP-binding</keyword>
<evidence type="ECO:0000256" key="5">
    <source>
        <dbReference type="ARBA" id="ARBA00022597"/>
    </source>
</evidence>
<organism evidence="12 13">
    <name type="scientific">Dickeya solani D s0432-1</name>
    <dbReference type="NCBI Taxonomy" id="1231725"/>
    <lineage>
        <taxon>Bacteria</taxon>
        <taxon>Pseudomonadati</taxon>
        <taxon>Pseudomonadota</taxon>
        <taxon>Gammaproteobacteria</taxon>
        <taxon>Enterobacterales</taxon>
        <taxon>Pectobacteriaceae</taxon>
        <taxon>Dickeya</taxon>
    </lineage>
</organism>
<evidence type="ECO:0000256" key="1">
    <source>
        <dbReference type="ARBA" id="ARBA00004417"/>
    </source>
</evidence>
<keyword evidence="9" id="KW-1278">Translocase</keyword>
<dbReference type="EMBL" id="AMWE01000002">
    <property type="protein sequence ID" value="ERO58917.1"/>
    <property type="molecule type" value="Genomic_DNA"/>
</dbReference>
<dbReference type="AlphaFoldDB" id="A0AAV3KE31"/>
<keyword evidence="2" id="KW-0813">Transport</keyword>
<dbReference type="FunFam" id="3.40.50.300:FF:000126">
    <property type="entry name" value="Galactose/methyl galactoside import ATP-binding protein MglA"/>
    <property type="match status" value="1"/>
</dbReference>
<keyword evidence="6" id="KW-0677">Repeat</keyword>
<dbReference type="PROSITE" id="PS50893">
    <property type="entry name" value="ABC_TRANSPORTER_2"/>
    <property type="match status" value="2"/>
</dbReference>
<dbReference type="PANTHER" id="PTHR43790">
    <property type="entry name" value="CARBOHYDRATE TRANSPORT ATP-BINDING PROTEIN MG119-RELATED"/>
    <property type="match status" value="1"/>
</dbReference>
<dbReference type="NCBIfam" id="NF008442">
    <property type="entry name" value="PRK11288.1"/>
    <property type="match status" value="1"/>
</dbReference>
<dbReference type="Proteomes" id="UP000017142">
    <property type="component" value="Unassembled WGS sequence"/>
</dbReference>
<dbReference type="GO" id="GO:0005524">
    <property type="term" value="F:ATP binding"/>
    <property type="evidence" value="ECO:0007669"/>
    <property type="project" value="UniProtKB-KW"/>
</dbReference>
<evidence type="ECO:0000256" key="6">
    <source>
        <dbReference type="ARBA" id="ARBA00022737"/>
    </source>
</evidence>
<dbReference type="CDD" id="cd03216">
    <property type="entry name" value="ABC_Carb_Monos_I"/>
    <property type="match status" value="1"/>
</dbReference>
<dbReference type="GO" id="GO:0015749">
    <property type="term" value="P:monosaccharide transmembrane transport"/>
    <property type="evidence" value="ECO:0007669"/>
    <property type="project" value="UniProtKB-ARBA"/>
</dbReference>
<evidence type="ECO:0000313" key="13">
    <source>
        <dbReference type="Proteomes" id="UP000017142"/>
    </source>
</evidence>
<evidence type="ECO:0000256" key="9">
    <source>
        <dbReference type="ARBA" id="ARBA00022967"/>
    </source>
</evidence>
<proteinExistence type="predicted"/>